<sequence length="265" mass="28584">MSTQIEGTGSKEGESTAKKKVPFHKLFSFADGLDYVIMAIGSLGACAHGVSVPVFLIFFGKLIDSLGLAYINPPAVSDKVAQYSLDFVYLAAVVLISSWTEVACWMYTGERQATRLRLAYLRAMISQDVSFFDTESTGGEVVSAITGDIIVVQDAISEKVGNFLHYISRFIGGFAVGFSTVWQLSLVTLGIVPLIALAGGMYAFVVIDLTSRGRRAYIKAGGIAEEVIGNVRTVFAFVGEEKAVRSYKNALRETYEIGKKGGLAK</sequence>
<comment type="caution">
    <text evidence="7">The sequence shown here is derived from an EMBL/GenBank/DDBJ whole genome shotgun (WGS) entry which is preliminary data.</text>
</comment>
<protein>
    <recommendedName>
        <fullName evidence="6">ABC transmembrane type-1 domain-containing protein</fullName>
    </recommendedName>
</protein>
<feature type="transmembrane region" description="Helical" evidence="5">
    <location>
        <begin position="190"/>
        <end position="209"/>
    </location>
</feature>
<dbReference type="Pfam" id="PF00664">
    <property type="entry name" value="ABC_membrane"/>
    <property type="match status" value="1"/>
</dbReference>
<reference evidence="7 8" key="1">
    <citation type="journal article" date="2021" name="Nat. Plants">
        <title>The Taxus genome provides insights into paclitaxel biosynthesis.</title>
        <authorList>
            <person name="Xiong X."/>
            <person name="Gou J."/>
            <person name="Liao Q."/>
            <person name="Li Y."/>
            <person name="Zhou Q."/>
            <person name="Bi G."/>
            <person name="Li C."/>
            <person name="Du R."/>
            <person name="Wang X."/>
            <person name="Sun T."/>
            <person name="Guo L."/>
            <person name="Liang H."/>
            <person name="Lu P."/>
            <person name="Wu Y."/>
            <person name="Zhang Z."/>
            <person name="Ro D.K."/>
            <person name="Shang Y."/>
            <person name="Huang S."/>
            <person name="Yan J."/>
        </authorList>
    </citation>
    <scope>NUCLEOTIDE SEQUENCE [LARGE SCALE GENOMIC DNA]</scope>
    <source>
        <strain evidence="7">Ta-2019</strain>
    </source>
</reference>
<evidence type="ECO:0000313" key="8">
    <source>
        <dbReference type="Proteomes" id="UP000824469"/>
    </source>
</evidence>
<dbReference type="SUPFAM" id="SSF90123">
    <property type="entry name" value="ABC transporter transmembrane region"/>
    <property type="match status" value="1"/>
</dbReference>
<organism evidence="7 8">
    <name type="scientific">Taxus chinensis</name>
    <name type="common">Chinese yew</name>
    <name type="synonym">Taxus wallichiana var. chinensis</name>
    <dbReference type="NCBI Taxonomy" id="29808"/>
    <lineage>
        <taxon>Eukaryota</taxon>
        <taxon>Viridiplantae</taxon>
        <taxon>Streptophyta</taxon>
        <taxon>Embryophyta</taxon>
        <taxon>Tracheophyta</taxon>
        <taxon>Spermatophyta</taxon>
        <taxon>Pinopsida</taxon>
        <taxon>Pinidae</taxon>
        <taxon>Conifers II</taxon>
        <taxon>Cupressales</taxon>
        <taxon>Taxaceae</taxon>
        <taxon>Taxus</taxon>
    </lineage>
</organism>
<dbReference type="EMBL" id="JAHRHJ020000009">
    <property type="protein sequence ID" value="KAH9302028.1"/>
    <property type="molecule type" value="Genomic_DNA"/>
</dbReference>
<keyword evidence="3 5" id="KW-1133">Transmembrane helix</keyword>
<dbReference type="Proteomes" id="UP000824469">
    <property type="component" value="Unassembled WGS sequence"/>
</dbReference>
<feature type="transmembrane region" description="Helical" evidence="5">
    <location>
        <begin position="87"/>
        <end position="108"/>
    </location>
</feature>
<dbReference type="InterPro" id="IPR039421">
    <property type="entry name" value="Type_1_exporter"/>
</dbReference>
<dbReference type="PANTHER" id="PTHR24222">
    <property type="entry name" value="ABC TRANSPORTER B FAMILY"/>
    <property type="match status" value="1"/>
</dbReference>
<dbReference type="PANTHER" id="PTHR24222:SF62">
    <property type="entry name" value="ABC TRANSPORTER B FAMILY MEMBER 2"/>
    <property type="match status" value="1"/>
</dbReference>
<feature type="transmembrane region" description="Helical" evidence="5">
    <location>
        <begin position="166"/>
        <end position="184"/>
    </location>
</feature>
<dbReference type="InterPro" id="IPR011527">
    <property type="entry name" value="ABC1_TM_dom"/>
</dbReference>
<feature type="non-terminal residue" evidence="7">
    <location>
        <position position="265"/>
    </location>
</feature>
<dbReference type="GO" id="GO:0005886">
    <property type="term" value="C:plasma membrane"/>
    <property type="evidence" value="ECO:0007669"/>
    <property type="project" value="TreeGrafter"/>
</dbReference>
<keyword evidence="2 5" id="KW-0812">Transmembrane</keyword>
<feature type="domain" description="ABC transmembrane type-1" evidence="6">
    <location>
        <begin position="39"/>
        <end position="260"/>
    </location>
</feature>
<evidence type="ECO:0000256" key="5">
    <source>
        <dbReference type="SAM" id="Phobius"/>
    </source>
</evidence>
<evidence type="ECO:0000256" key="3">
    <source>
        <dbReference type="ARBA" id="ARBA00022989"/>
    </source>
</evidence>
<feature type="transmembrane region" description="Helical" evidence="5">
    <location>
        <begin position="35"/>
        <end position="59"/>
    </location>
</feature>
<dbReference type="PROSITE" id="PS50929">
    <property type="entry name" value="ABC_TM1F"/>
    <property type="match status" value="1"/>
</dbReference>
<dbReference type="GO" id="GO:0005524">
    <property type="term" value="F:ATP binding"/>
    <property type="evidence" value="ECO:0007669"/>
    <property type="project" value="InterPro"/>
</dbReference>
<name>A0AA38CSF2_TAXCH</name>
<keyword evidence="4 5" id="KW-0472">Membrane</keyword>
<dbReference type="InterPro" id="IPR036640">
    <property type="entry name" value="ABC1_TM_sf"/>
</dbReference>
<accession>A0AA38CSF2</accession>
<evidence type="ECO:0000259" key="6">
    <source>
        <dbReference type="PROSITE" id="PS50929"/>
    </source>
</evidence>
<dbReference type="AlphaFoldDB" id="A0AA38CSF2"/>
<evidence type="ECO:0000256" key="2">
    <source>
        <dbReference type="ARBA" id="ARBA00022692"/>
    </source>
</evidence>
<dbReference type="Gene3D" id="1.20.1560.10">
    <property type="entry name" value="ABC transporter type 1, transmembrane domain"/>
    <property type="match status" value="1"/>
</dbReference>
<evidence type="ECO:0000256" key="4">
    <source>
        <dbReference type="ARBA" id="ARBA00023136"/>
    </source>
</evidence>
<keyword evidence="8" id="KW-1185">Reference proteome</keyword>
<dbReference type="CDD" id="cd18577">
    <property type="entry name" value="ABC_6TM_Pgp_ABCB1_D1_like"/>
    <property type="match status" value="1"/>
</dbReference>
<dbReference type="GO" id="GO:0140359">
    <property type="term" value="F:ABC-type transporter activity"/>
    <property type="evidence" value="ECO:0007669"/>
    <property type="project" value="InterPro"/>
</dbReference>
<evidence type="ECO:0000313" key="7">
    <source>
        <dbReference type="EMBL" id="KAH9302028.1"/>
    </source>
</evidence>
<comment type="subcellular location">
    <subcellularLocation>
        <location evidence="1">Membrane</location>
        <topology evidence="1">Multi-pass membrane protein</topology>
    </subcellularLocation>
</comment>
<dbReference type="OMA" id="NNDACAY"/>
<gene>
    <name evidence="7" type="ORF">KI387_013611</name>
</gene>
<proteinExistence type="predicted"/>
<evidence type="ECO:0000256" key="1">
    <source>
        <dbReference type="ARBA" id="ARBA00004141"/>
    </source>
</evidence>